<feature type="compositionally biased region" description="Low complexity" evidence="13">
    <location>
        <begin position="269"/>
        <end position="283"/>
    </location>
</feature>
<evidence type="ECO:0000256" key="10">
    <source>
        <dbReference type="ARBA" id="ARBA00023128"/>
    </source>
</evidence>
<comment type="similarity">
    <text evidence="11">Belongs to the fem-1 family.</text>
</comment>
<dbReference type="InterPro" id="IPR002110">
    <property type="entry name" value="Ankyrin_rpt"/>
</dbReference>
<keyword evidence="6" id="KW-0677">Repeat</keyword>
<feature type="region of interest" description="Disordered" evidence="13">
    <location>
        <begin position="239"/>
        <end position="284"/>
    </location>
</feature>
<keyword evidence="4" id="KW-0963">Cytoplasm</keyword>
<reference evidence="14" key="1">
    <citation type="submission" date="2025-08" db="UniProtKB">
        <authorList>
            <consortium name="Ensembl"/>
        </authorList>
    </citation>
    <scope>IDENTIFICATION</scope>
</reference>
<sequence length="812" mass="88352">MDLHTAVYNAARDGKLQLLQKLLSGRSREELEELTGEVASGGTPLLIAARYGHLDVVEYLVDRCGASVEAGGSVHFDGETIEGAPPLWAASAAGHLDVVRSLLRRGASVNRTTRTNSTPLRAACFDGHLEVVRYLVGEHQADLEVANRHGHTCLMISCYKGHREIARYLLEQGAQVNRRSAKGNTALHDCAESGSLEILQLLLGCNARMERDGYGMTPLLAASVTGHTNIVEYLIQEQPAGEETRPGLSREGPTASPACVQPQSPRCCSASPEEPLSGESSESCCPTSREAAVEALELLGATYVDKKRDLLGALKHWRRAMELRHQGGAYLPKPEPPQLVLAYDYSREVNTAEELEALITDPDEMRMQALLIRERILGPSHPDTSYYIRYRGAVYADSGNFERCIRLWKYALDMQQNNLEPLSPMTASSFLSFAELFSYVLQDRSAKGSLGTQIGFADLMGVLCKGVREVERALQLPKEPGDSAQFTKALAIILHLLYLLEKVECTPDQEHLKHQTVYRLLKCAPRGKNGFTPLHMAVDAETTNVGRYPVGRFPSLQVVKVLLDCGADPDSRDFDNNTPLHIAAQNNCPGIMNALIEAGAHMDATNAFKKTAYELLDEKLLAKSTIQPFNYVTLQCLAARALDKNKIPDGTLRTEAARSRRGSPPPTKAPEGLGEGRGGGDRGREEQGLEQTERPARGRNQKCGEGMGCWRGRPECWGRIRGDGEELGVWGGLRSGKGTGVLRGALNTRREAGRSSKWGQLASNAGEGHRAPCWPAGVPRPSPAGPHPFLTYQGTMETAAALLESSGLGLVA</sequence>
<dbReference type="PROSITE" id="PS50088">
    <property type="entry name" value="ANK_REPEAT"/>
    <property type="match status" value="7"/>
</dbReference>
<dbReference type="Pfam" id="PF12796">
    <property type="entry name" value="Ank_2"/>
    <property type="match status" value="3"/>
</dbReference>
<evidence type="ECO:0000256" key="4">
    <source>
        <dbReference type="ARBA" id="ARBA00022490"/>
    </source>
</evidence>
<dbReference type="GO" id="GO:0050728">
    <property type="term" value="P:negative regulation of inflammatory response"/>
    <property type="evidence" value="ECO:0007669"/>
    <property type="project" value="UniProtKB-ARBA"/>
</dbReference>
<evidence type="ECO:0000313" key="15">
    <source>
        <dbReference type="Proteomes" id="UP000694724"/>
    </source>
</evidence>
<dbReference type="Ensembl" id="ENSSSCT00055057451.1">
    <property type="protein sequence ID" value="ENSSSCP00055045964.1"/>
    <property type="gene ID" value="ENSSSCG00055028964.1"/>
</dbReference>
<evidence type="ECO:0000313" key="14">
    <source>
        <dbReference type="Ensembl" id="ENSSSCP00055045964.1"/>
    </source>
</evidence>
<dbReference type="Gene3D" id="1.25.40.20">
    <property type="entry name" value="Ankyrin repeat-containing domain"/>
    <property type="match status" value="3"/>
</dbReference>
<keyword evidence="5" id="KW-0597">Phosphoprotein</keyword>
<organism evidence="14 15">
    <name type="scientific">Sus scrofa</name>
    <name type="common">Pig</name>
    <dbReference type="NCBI Taxonomy" id="9823"/>
    <lineage>
        <taxon>Eukaryota</taxon>
        <taxon>Metazoa</taxon>
        <taxon>Chordata</taxon>
        <taxon>Craniata</taxon>
        <taxon>Vertebrata</taxon>
        <taxon>Euteleostomi</taxon>
        <taxon>Mammalia</taxon>
        <taxon>Eutheria</taxon>
        <taxon>Laurasiatheria</taxon>
        <taxon>Artiodactyla</taxon>
        <taxon>Suina</taxon>
        <taxon>Suidae</taxon>
        <taxon>Sus</taxon>
    </lineage>
</organism>
<dbReference type="SUPFAM" id="SSF48452">
    <property type="entry name" value="TPR-like"/>
    <property type="match status" value="1"/>
</dbReference>
<accession>A0A8D1S6I8</accession>
<dbReference type="SUPFAM" id="SSF48403">
    <property type="entry name" value="Ankyrin repeat"/>
    <property type="match status" value="2"/>
</dbReference>
<evidence type="ECO:0000256" key="2">
    <source>
        <dbReference type="ARBA" id="ARBA00004496"/>
    </source>
</evidence>
<dbReference type="PANTHER" id="PTHR24173:SF12">
    <property type="entry name" value="PROTEIN FEM-1 HOMOLOG A"/>
    <property type="match status" value="1"/>
</dbReference>
<evidence type="ECO:0000256" key="3">
    <source>
        <dbReference type="ARBA" id="ARBA00004906"/>
    </source>
</evidence>
<feature type="repeat" description="ANK" evidence="12">
    <location>
        <begin position="82"/>
        <end position="114"/>
    </location>
</feature>
<feature type="repeat" description="ANK" evidence="12">
    <location>
        <begin position="529"/>
        <end position="574"/>
    </location>
</feature>
<dbReference type="FunFam" id="1.25.40.20:FF:000133">
    <property type="entry name" value="protein fem-1 homolog A"/>
    <property type="match status" value="1"/>
</dbReference>
<evidence type="ECO:0000256" key="8">
    <source>
        <dbReference type="ARBA" id="ARBA00022803"/>
    </source>
</evidence>
<feature type="repeat" description="ANK" evidence="12">
    <location>
        <begin position="214"/>
        <end position="236"/>
    </location>
</feature>
<evidence type="ECO:0008006" key="16">
    <source>
        <dbReference type="Google" id="ProtNLM"/>
    </source>
</evidence>
<evidence type="ECO:0000256" key="6">
    <source>
        <dbReference type="ARBA" id="ARBA00022737"/>
    </source>
</evidence>
<dbReference type="FunFam" id="1.25.40.10:FF:000261">
    <property type="entry name" value="protein fem-1 homolog A"/>
    <property type="match status" value="1"/>
</dbReference>
<feature type="repeat" description="ANK" evidence="12">
    <location>
        <begin position="182"/>
        <end position="214"/>
    </location>
</feature>
<dbReference type="Gene3D" id="1.25.40.10">
    <property type="entry name" value="Tetratricopeptide repeat domain"/>
    <property type="match status" value="1"/>
</dbReference>
<dbReference type="AlphaFoldDB" id="A0A8D1S6I8"/>
<evidence type="ECO:0000256" key="1">
    <source>
        <dbReference type="ARBA" id="ARBA00004173"/>
    </source>
</evidence>
<evidence type="ECO:0000256" key="7">
    <source>
        <dbReference type="ARBA" id="ARBA00022786"/>
    </source>
</evidence>
<dbReference type="PANTHER" id="PTHR24173">
    <property type="entry name" value="ANKYRIN REPEAT CONTAINING"/>
    <property type="match status" value="1"/>
</dbReference>
<name>A0A8D1S6I8_PIG</name>
<dbReference type="Pfam" id="PF00023">
    <property type="entry name" value="Ank"/>
    <property type="match status" value="1"/>
</dbReference>
<feature type="repeat" description="ANK" evidence="12">
    <location>
        <begin position="40"/>
        <end position="63"/>
    </location>
</feature>
<dbReference type="InterPro" id="IPR011990">
    <property type="entry name" value="TPR-like_helical_dom_sf"/>
</dbReference>
<evidence type="ECO:0000256" key="9">
    <source>
        <dbReference type="ARBA" id="ARBA00023043"/>
    </source>
</evidence>
<protein>
    <recommendedName>
        <fullName evidence="16">Fem-1 homolog A</fullName>
    </recommendedName>
</protein>
<keyword evidence="9 12" id="KW-0040">ANK repeat</keyword>
<feature type="compositionally biased region" description="Basic and acidic residues" evidence="13">
    <location>
        <begin position="678"/>
        <end position="696"/>
    </location>
</feature>
<dbReference type="SMART" id="SM00248">
    <property type="entry name" value="ANK"/>
    <property type="match status" value="9"/>
</dbReference>
<keyword evidence="7" id="KW-0833">Ubl conjugation pathway</keyword>
<keyword evidence="10" id="KW-0496">Mitochondrion</keyword>
<comment type="pathway">
    <text evidence="3">Protein modification; protein ubiquitination.</text>
</comment>
<proteinExistence type="inferred from homology"/>
<evidence type="ECO:0000256" key="13">
    <source>
        <dbReference type="SAM" id="MobiDB-lite"/>
    </source>
</evidence>
<evidence type="ECO:0000256" key="12">
    <source>
        <dbReference type="PROSITE-ProRule" id="PRU00023"/>
    </source>
</evidence>
<feature type="repeat" description="ANK" evidence="12">
    <location>
        <begin position="575"/>
        <end position="607"/>
    </location>
</feature>
<dbReference type="FunFam" id="1.25.40.20:FF:000076">
    <property type="entry name" value="Fem-1 homolog c (C.elegans)"/>
    <property type="match status" value="1"/>
</dbReference>
<feature type="repeat" description="ANK" evidence="12">
    <location>
        <begin position="149"/>
        <end position="181"/>
    </location>
</feature>
<evidence type="ECO:0000256" key="5">
    <source>
        <dbReference type="ARBA" id="ARBA00022553"/>
    </source>
</evidence>
<dbReference type="InterPro" id="IPR036770">
    <property type="entry name" value="Ankyrin_rpt-contain_sf"/>
</dbReference>
<keyword evidence="8" id="KW-0802">TPR repeat</keyword>
<dbReference type="PROSITE" id="PS50297">
    <property type="entry name" value="ANK_REP_REGION"/>
    <property type="match status" value="7"/>
</dbReference>
<feature type="region of interest" description="Disordered" evidence="13">
    <location>
        <begin position="649"/>
        <end position="700"/>
    </location>
</feature>
<dbReference type="Proteomes" id="UP000694724">
    <property type="component" value="Unplaced"/>
</dbReference>
<dbReference type="FunFam" id="1.25.40.20:FF:000209">
    <property type="entry name" value="protein fem-1 homolog A"/>
    <property type="match status" value="1"/>
</dbReference>
<comment type="subcellular location">
    <subcellularLocation>
        <location evidence="2">Cytoplasm</location>
    </subcellularLocation>
    <subcellularLocation>
        <location evidence="1">Mitochondrion</location>
    </subcellularLocation>
</comment>
<dbReference type="GO" id="GO:0005739">
    <property type="term" value="C:mitochondrion"/>
    <property type="evidence" value="ECO:0007669"/>
    <property type="project" value="UniProtKB-SubCell"/>
</dbReference>
<dbReference type="PRINTS" id="PR01415">
    <property type="entry name" value="ANKYRIN"/>
</dbReference>
<evidence type="ECO:0000256" key="11">
    <source>
        <dbReference type="ARBA" id="ARBA00038500"/>
    </source>
</evidence>